<dbReference type="InterPro" id="IPR007627">
    <property type="entry name" value="RNA_pol_sigma70_r2"/>
</dbReference>
<feature type="domain" description="RNA polymerase sigma factor 70 region 4 type 2" evidence="3">
    <location>
        <begin position="106"/>
        <end position="157"/>
    </location>
</feature>
<dbReference type="InterPro" id="IPR014284">
    <property type="entry name" value="RNA_pol_sigma-70_dom"/>
</dbReference>
<dbReference type="InterPro" id="IPR013324">
    <property type="entry name" value="RNA_pol_sigma_r3/r4-like"/>
</dbReference>
<accession>A0A511Z9D2</accession>
<dbReference type="NCBIfam" id="TIGR02957">
    <property type="entry name" value="SigX4"/>
    <property type="match status" value="1"/>
</dbReference>
<protein>
    <submittedName>
        <fullName evidence="4">RNA polymerase sigma factor SigJ</fullName>
    </submittedName>
</protein>
<dbReference type="InterPro" id="IPR014303">
    <property type="entry name" value="RNA_pol_sigma-70_ECF"/>
</dbReference>
<dbReference type="GO" id="GO:0003677">
    <property type="term" value="F:DNA binding"/>
    <property type="evidence" value="ECO:0007669"/>
    <property type="project" value="InterPro"/>
</dbReference>
<evidence type="ECO:0000313" key="5">
    <source>
        <dbReference type="Proteomes" id="UP000321901"/>
    </source>
</evidence>
<evidence type="ECO:0000313" key="4">
    <source>
        <dbReference type="EMBL" id="GEN84041.1"/>
    </source>
</evidence>
<dbReference type="InterPro" id="IPR013325">
    <property type="entry name" value="RNA_pol_sigma_r2"/>
</dbReference>
<dbReference type="SUPFAM" id="SSF88946">
    <property type="entry name" value="Sigma2 domain of RNA polymerase sigma factors"/>
    <property type="match status" value="1"/>
</dbReference>
<dbReference type="Gene3D" id="1.10.1740.10">
    <property type="match status" value="1"/>
</dbReference>
<dbReference type="InterPro" id="IPR013249">
    <property type="entry name" value="RNA_pol_sigma70_r4_t2"/>
</dbReference>
<dbReference type="SUPFAM" id="SSF54427">
    <property type="entry name" value="NTF2-like"/>
    <property type="match status" value="1"/>
</dbReference>
<sequence length="287" mass="32864">METEQLYQTYKPLLFSIAYRMTGSVADAEDLVQEAFLTYNRVSSEKVIENEKAYLCKILMNSSIDKLRLAANKREIYVGEWLPEPLVDERNDPAHTYLMKESISTAYLLLLQQLTEDERATYLLREVFQYSYEEIAGIVEKSSTNCRQIFHRAKKSMDSRPKPSTLDFQSMRNSVEQFTVALQKGNIPKMLELLKTDSVFISDGGGKVKAALNPIYTAERIVLLFTGIMKKLPENARLEFEVVNGYPGVVVSINDYVTYAVSMDFLEDKISCIFMVSNPDKLEHLQK</sequence>
<organism evidence="4 5">
    <name type="scientific">Sporosarcina luteola</name>
    <dbReference type="NCBI Taxonomy" id="582850"/>
    <lineage>
        <taxon>Bacteria</taxon>
        <taxon>Bacillati</taxon>
        <taxon>Bacillota</taxon>
        <taxon>Bacilli</taxon>
        <taxon>Bacillales</taxon>
        <taxon>Caryophanaceae</taxon>
        <taxon>Sporosarcina</taxon>
    </lineage>
</organism>
<dbReference type="PANTHER" id="PTHR30173:SF36">
    <property type="entry name" value="ECF RNA POLYMERASE SIGMA FACTOR SIGJ"/>
    <property type="match status" value="1"/>
</dbReference>
<evidence type="ECO:0000256" key="1">
    <source>
        <dbReference type="ARBA" id="ARBA00011344"/>
    </source>
</evidence>
<proteinExistence type="predicted"/>
<dbReference type="NCBIfam" id="NF007214">
    <property type="entry name" value="PRK09636.1"/>
    <property type="match status" value="1"/>
</dbReference>
<dbReference type="Proteomes" id="UP000321901">
    <property type="component" value="Unassembled WGS sequence"/>
</dbReference>
<keyword evidence="5" id="KW-1185">Reference proteome</keyword>
<dbReference type="GO" id="GO:0016987">
    <property type="term" value="F:sigma factor activity"/>
    <property type="evidence" value="ECO:0007669"/>
    <property type="project" value="InterPro"/>
</dbReference>
<dbReference type="AlphaFoldDB" id="A0A511Z9D2"/>
<comment type="subunit">
    <text evidence="1">Interacts transiently with the RNA polymerase catalytic core formed by RpoA, RpoB, RpoC and RpoZ (2 alpha, 1 beta, 1 beta' and 1 omega subunit) to form the RNA polymerase holoenzyme that can initiate transcription.</text>
</comment>
<name>A0A511Z9D2_9BACL</name>
<comment type="caution">
    <text evidence="4">The sequence shown here is derived from an EMBL/GenBank/DDBJ whole genome shotgun (WGS) entry which is preliminary data.</text>
</comment>
<dbReference type="EMBL" id="BJYL01000032">
    <property type="protein sequence ID" value="GEN84041.1"/>
    <property type="molecule type" value="Genomic_DNA"/>
</dbReference>
<dbReference type="InterPro" id="IPR036388">
    <property type="entry name" value="WH-like_DNA-bd_sf"/>
</dbReference>
<dbReference type="Gene3D" id="1.10.10.10">
    <property type="entry name" value="Winged helix-like DNA-binding domain superfamily/Winged helix DNA-binding domain"/>
    <property type="match status" value="1"/>
</dbReference>
<dbReference type="GO" id="GO:0006352">
    <property type="term" value="P:DNA-templated transcription initiation"/>
    <property type="evidence" value="ECO:0007669"/>
    <property type="project" value="InterPro"/>
</dbReference>
<dbReference type="NCBIfam" id="TIGR02937">
    <property type="entry name" value="sigma70-ECF"/>
    <property type="match status" value="1"/>
</dbReference>
<dbReference type="OrthoDB" id="3211555at2"/>
<dbReference type="InterPro" id="IPR052704">
    <property type="entry name" value="ECF_Sigma-70_Domain"/>
</dbReference>
<feature type="domain" description="RNA polymerase sigma-70 region 2" evidence="2">
    <location>
        <begin position="6"/>
        <end position="68"/>
    </location>
</feature>
<dbReference type="Pfam" id="PF04542">
    <property type="entry name" value="Sigma70_r2"/>
    <property type="match status" value="1"/>
</dbReference>
<dbReference type="SUPFAM" id="SSF88659">
    <property type="entry name" value="Sigma3 and sigma4 domains of RNA polymerase sigma factors"/>
    <property type="match status" value="1"/>
</dbReference>
<evidence type="ECO:0000259" key="2">
    <source>
        <dbReference type="Pfam" id="PF04542"/>
    </source>
</evidence>
<gene>
    <name evidence="4" type="ORF">SLU01_23530</name>
</gene>
<dbReference type="RefSeq" id="WP_147058545.1">
    <property type="nucleotide sequence ID" value="NZ_BJYL01000032.1"/>
</dbReference>
<dbReference type="Pfam" id="PF08281">
    <property type="entry name" value="Sigma70_r4_2"/>
    <property type="match status" value="1"/>
</dbReference>
<dbReference type="PANTHER" id="PTHR30173">
    <property type="entry name" value="SIGMA 19 FACTOR"/>
    <property type="match status" value="1"/>
</dbReference>
<dbReference type="InterPro" id="IPR032710">
    <property type="entry name" value="NTF2-like_dom_sf"/>
</dbReference>
<evidence type="ECO:0000259" key="3">
    <source>
        <dbReference type="Pfam" id="PF08281"/>
    </source>
</evidence>
<reference evidence="4 5" key="1">
    <citation type="submission" date="2019-07" db="EMBL/GenBank/DDBJ databases">
        <title>Whole genome shotgun sequence of Sporosarcina luteola NBRC 105378.</title>
        <authorList>
            <person name="Hosoyama A."/>
            <person name="Uohara A."/>
            <person name="Ohji S."/>
            <person name="Ichikawa N."/>
        </authorList>
    </citation>
    <scope>NUCLEOTIDE SEQUENCE [LARGE SCALE GENOMIC DNA]</scope>
    <source>
        <strain evidence="4 5">NBRC 105378</strain>
    </source>
</reference>